<dbReference type="AlphaFoldDB" id="A0A158SW21"/>
<accession>A0A158SW21</accession>
<gene>
    <name evidence="1" type="ORF">NTHI1209_00668</name>
</gene>
<organism evidence="1 2">
    <name type="scientific">Haemophilus influenzae</name>
    <dbReference type="NCBI Taxonomy" id="727"/>
    <lineage>
        <taxon>Bacteria</taxon>
        <taxon>Pseudomonadati</taxon>
        <taxon>Pseudomonadota</taxon>
        <taxon>Gammaproteobacteria</taxon>
        <taxon>Pasteurellales</taxon>
        <taxon>Pasteurellaceae</taxon>
        <taxon>Haemophilus</taxon>
    </lineage>
</organism>
<protein>
    <submittedName>
        <fullName evidence="1">Uncharacterized protein</fullName>
    </submittedName>
</protein>
<evidence type="ECO:0000313" key="1">
    <source>
        <dbReference type="EMBL" id="KIS35065.1"/>
    </source>
</evidence>
<dbReference type="PATRIC" id="fig|727.582.peg.609"/>
<sequence length="65" mass="7758">MTGDKIVCYFTKKRLKFKPSAFLNPNEFTFYSTCWSNLQSLNRCAYSSRYLSIVNKNYSQFQKYS</sequence>
<proteinExistence type="predicted"/>
<dbReference type="EMBL" id="JMQP01000002">
    <property type="protein sequence ID" value="KIS35065.1"/>
    <property type="molecule type" value="Genomic_DNA"/>
</dbReference>
<name>A0A158SW21_HAEIF</name>
<evidence type="ECO:0000313" key="2">
    <source>
        <dbReference type="Proteomes" id="UP000050700"/>
    </source>
</evidence>
<comment type="caution">
    <text evidence="1">The sequence shown here is derived from an EMBL/GenBank/DDBJ whole genome shotgun (WGS) entry which is preliminary data.</text>
</comment>
<dbReference type="Proteomes" id="UP000050700">
    <property type="component" value="Unassembled WGS sequence"/>
</dbReference>
<reference evidence="1 2" key="1">
    <citation type="submission" date="2014-05" db="EMBL/GenBank/DDBJ databases">
        <title>Methylome analysis of the phasevarions of Haemophilus influenzae.</title>
        <authorList>
            <person name="Atack J.M."/>
            <person name="Fox K.L."/>
            <person name="Power P.M."/>
            <person name="Clark T."/>
            <person name="Jurcisek J."/>
            <person name="Korlach J."/>
            <person name="Bakaletz L.O."/>
            <person name="Jennings M.P."/>
        </authorList>
    </citation>
    <scope>NUCLEOTIDE SEQUENCE [LARGE SCALE GENOMIC DNA]</scope>
    <source>
        <strain evidence="1 2">1209</strain>
    </source>
</reference>